<proteinExistence type="predicted"/>
<reference evidence="1 2" key="1">
    <citation type="journal article" date="2014" name="Genome Announc.">
        <title>Draft genome sequences of eight enterohepatic helicobacter species isolated from both laboratory and wild rodents.</title>
        <authorList>
            <person name="Sheh A."/>
            <person name="Shen Z."/>
            <person name="Fox J.G."/>
        </authorList>
    </citation>
    <scope>NUCLEOTIDE SEQUENCE [LARGE SCALE GENOMIC DNA]</scope>
    <source>
        <strain evidence="1 2">ATCC 49320</strain>
    </source>
</reference>
<sequence length="93" mass="10787">MQTSDYKKLVESKAYKDSKDKDTLTHNAFVAYAKVIEKDKLLYFSLSLNQTPLIIKAPSDNKEQKRFLGYEWSNRKGDEGLKELHSPYLSPPF</sequence>
<name>A0A4U8U4B2_9HELI</name>
<dbReference type="AlphaFoldDB" id="A0A4U8U4B2"/>
<comment type="caution">
    <text evidence="1">The sequence shown here is derived from an EMBL/GenBank/DDBJ whole genome shotgun (WGS) entry which is preliminary data.</text>
</comment>
<evidence type="ECO:0000313" key="2">
    <source>
        <dbReference type="Proteomes" id="UP000029857"/>
    </source>
</evidence>
<accession>A0A4U8U4B2</accession>
<organism evidence="1 2">
    <name type="scientific">Helicobacter bilis</name>
    <dbReference type="NCBI Taxonomy" id="37372"/>
    <lineage>
        <taxon>Bacteria</taxon>
        <taxon>Pseudomonadati</taxon>
        <taxon>Campylobacterota</taxon>
        <taxon>Epsilonproteobacteria</taxon>
        <taxon>Campylobacterales</taxon>
        <taxon>Helicobacteraceae</taxon>
        <taxon>Helicobacter</taxon>
    </lineage>
</organism>
<dbReference type="Proteomes" id="UP000029857">
    <property type="component" value="Unassembled WGS sequence"/>
</dbReference>
<dbReference type="EMBL" id="JRPJ02000050">
    <property type="protein sequence ID" value="TLE08423.1"/>
    <property type="molecule type" value="Genomic_DNA"/>
</dbReference>
<protein>
    <submittedName>
        <fullName evidence="1">Uncharacterized protein</fullName>
    </submittedName>
</protein>
<dbReference type="RefSeq" id="WP_034563950.1">
    <property type="nucleotide sequence ID" value="NZ_CAMCCI010000020.1"/>
</dbReference>
<gene>
    <name evidence="1" type="ORF">LS79_010015</name>
</gene>
<evidence type="ECO:0000313" key="1">
    <source>
        <dbReference type="EMBL" id="TLE08423.1"/>
    </source>
</evidence>